<feature type="disulfide bond" description="Redox-active" evidence="10">
    <location>
        <begin position="83"/>
        <end position="88"/>
    </location>
</feature>
<feature type="binding site" evidence="9">
    <location>
        <begin position="369"/>
        <end position="372"/>
    </location>
    <ligand>
        <name>FAD</name>
        <dbReference type="ChEBI" id="CHEBI:57692"/>
    </ligand>
</feature>
<evidence type="ECO:0000256" key="2">
    <source>
        <dbReference type="ARBA" id="ARBA00022630"/>
    </source>
</evidence>
<keyword evidence="4 11" id="KW-0560">Oxidoreductase</keyword>
<gene>
    <name evidence="15" type="ORF">ERJ67_05330</name>
</gene>
<feature type="binding site" evidence="9">
    <location>
        <begin position="187"/>
        <end position="189"/>
    </location>
    <ligand>
        <name>FAD</name>
        <dbReference type="ChEBI" id="CHEBI:57692"/>
    </ligand>
</feature>
<evidence type="ECO:0000256" key="5">
    <source>
        <dbReference type="ARBA" id="ARBA00023027"/>
    </source>
</evidence>
<feature type="region of interest" description="Disordered" evidence="12">
    <location>
        <begin position="15"/>
        <end position="34"/>
    </location>
</feature>
<evidence type="ECO:0000256" key="4">
    <source>
        <dbReference type="ARBA" id="ARBA00023002"/>
    </source>
</evidence>
<dbReference type="AlphaFoldDB" id="A0A524RNK6"/>
<evidence type="ECO:0000256" key="3">
    <source>
        <dbReference type="ARBA" id="ARBA00022827"/>
    </source>
</evidence>
<evidence type="ECO:0000256" key="12">
    <source>
        <dbReference type="SAM" id="MobiDB-lite"/>
    </source>
</evidence>
<dbReference type="InterPro" id="IPR050151">
    <property type="entry name" value="Class-I_Pyr_Nuc-Dis_Oxidored"/>
</dbReference>
<protein>
    <submittedName>
        <fullName evidence="15">Dihydrolipoyl dehydrogenase</fullName>
    </submittedName>
</protein>
<dbReference type="Proteomes" id="UP000317990">
    <property type="component" value="Unassembled WGS sequence"/>
</dbReference>
<evidence type="ECO:0000259" key="13">
    <source>
        <dbReference type="Pfam" id="PF02852"/>
    </source>
</evidence>
<evidence type="ECO:0000259" key="14">
    <source>
        <dbReference type="Pfam" id="PF07992"/>
    </source>
</evidence>
<sequence>MWRWRVLCCCSSGCGSRADRRRQGPRATGENGLQQAGTTLANGFDFDVMVIGAGYGGFDAARHAAEHGLGTAIVESHDLGGTCVNRGCVPSKALLAASGKVRELSNQAALAALGVHTGPVQFERQAIADHAARLVETIRGNIGRSLERAGARILAGRGRLDGPNRVVVRAASGIERTYSSRHVILATGSDPLVPPGIEIDGHTVFTSDDALRLEWLPDWIAIIGSGYIGLEFADVYTALGCEVTMIEALDRVMPSFDRDITRVAARQLVDSRGIETRTGVLATRIEPGSPVKIELSDCETRRPVDTLEVDAALVATGRLPVSRDLNLASIGLELGRSGFIPVDDQMHVLGADAAIPWLWAVGDVTGKMMLAHTAAAQGTVAVENILGHQRSVDYRSIPAATFTHPEISSVGLSHEQAEALAAREGFALGAVRSHFKANSKALAENESDGLMKLLFRKDNGEVLGAHIHGLHAADLIQEVANAVARRQSVKDLAYEVHTHPTLSEVVEAAYRQAAAAVA</sequence>
<dbReference type="InterPro" id="IPR012999">
    <property type="entry name" value="Pyr_OxRdtase_I_AS"/>
</dbReference>
<dbReference type="InterPro" id="IPR036188">
    <property type="entry name" value="FAD/NAD-bd_sf"/>
</dbReference>
<dbReference type="InterPro" id="IPR023753">
    <property type="entry name" value="FAD/NAD-binding_dom"/>
</dbReference>
<feature type="binding site" evidence="9">
    <location>
        <position position="247"/>
    </location>
    <ligand>
        <name>NAD(+)</name>
        <dbReference type="ChEBI" id="CHEBI:57540"/>
    </ligand>
</feature>
<organism evidence="15 16">
    <name type="scientific">Aphanocapsa feldmannii 277cV</name>
    <dbReference type="NCBI Taxonomy" id="2507553"/>
    <lineage>
        <taxon>Bacteria</taxon>
        <taxon>Bacillati</taxon>
        <taxon>Cyanobacteriota</taxon>
        <taxon>Cyanophyceae</taxon>
        <taxon>Oscillatoriophycideae</taxon>
        <taxon>Chroococcales</taxon>
        <taxon>Microcystaceae</taxon>
        <taxon>Aphanocapsa</taxon>
    </lineage>
</organism>
<dbReference type="PANTHER" id="PTHR22912:SF151">
    <property type="entry name" value="DIHYDROLIPOYL DEHYDROGENASE, MITOCHONDRIAL"/>
    <property type="match status" value="1"/>
</dbReference>
<dbReference type="Pfam" id="PF02852">
    <property type="entry name" value="Pyr_redox_dim"/>
    <property type="match status" value="1"/>
</dbReference>
<feature type="binding site" evidence="9">
    <location>
        <position position="92"/>
    </location>
    <ligand>
        <name>FAD</name>
        <dbReference type="ChEBI" id="CHEBI:57692"/>
    </ligand>
</feature>
<evidence type="ECO:0000256" key="7">
    <source>
        <dbReference type="ARBA" id="ARBA00023284"/>
    </source>
</evidence>
<dbReference type="Gene3D" id="3.30.390.30">
    <property type="match status" value="1"/>
</dbReference>
<comment type="cofactor">
    <cofactor evidence="9">
        <name>FAD</name>
        <dbReference type="ChEBI" id="CHEBI:57692"/>
    </cofactor>
    <text evidence="9">Binds 1 FAD per subunit.</text>
</comment>
<feature type="active site" description="Proton acceptor" evidence="8">
    <location>
        <position position="499"/>
    </location>
</feature>
<dbReference type="GO" id="GO:0004148">
    <property type="term" value="F:dihydrolipoyl dehydrogenase (NADH) activity"/>
    <property type="evidence" value="ECO:0007669"/>
    <property type="project" value="TreeGrafter"/>
</dbReference>
<evidence type="ECO:0000256" key="1">
    <source>
        <dbReference type="ARBA" id="ARBA00007532"/>
    </source>
</evidence>
<feature type="domain" description="Pyridine nucleotide-disulphide oxidoreductase dimerisation" evidence="13">
    <location>
        <begin position="397"/>
        <end position="509"/>
    </location>
</feature>
<dbReference type="Pfam" id="PF07992">
    <property type="entry name" value="Pyr_redox_2"/>
    <property type="match status" value="1"/>
</dbReference>
<dbReference type="SUPFAM" id="SSF55424">
    <property type="entry name" value="FAD/NAD-linked reductases, dimerisation (C-terminal) domain"/>
    <property type="match status" value="1"/>
</dbReference>
<dbReference type="PIRSF" id="PIRSF000350">
    <property type="entry name" value="Mercury_reductase_MerA"/>
    <property type="match status" value="1"/>
</dbReference>
<reference evidence="15 16" key="1">
    <citation type="journal article" date="2019" name="mSystems">
        <title>Life at home and on the roam: Genomic adaptions reflect the dual lifestyle of an intracellular, facultative symbiont.</title>
        <authorList>
            <person name="Burgsdorf I."/>
        </authorList>
    </citation>
    <scope>NUCLEOTIDE SEQUENCE [LARGE SCALE GENOMIC DNA]</scope>
    <source>
        <strain evidence="15">277cV</strain>
    </source>
</reference>
<evidence type="ECO:0000256" key="10">
    <source>
        <dbReference type="PIRSR" id="PIRSR000350-4"/>
    </source>
</evidence>
<keyword evidence="2 11" id="KW-0285">Flavoprotein</keyword>
<dbReference type="InterPro" id="IPR001100">
    <property type="entry name" value="Pyr_nuc-diS_OxRdtase"/>
</dbReference>
<dbReference type="InterPro" id="IPR016156">
    <property type="entry name" value="FAD/NAD-linked_Rdtase_dimer_sf"/>
</dbReference>
<dbReference type="Gene3D" id="3.50.50.60">
    <property type="entry name" value="FAD/NAD(P)-binding domain"/>
    <property type="match status" value="2"/>
</dbReference>
<keyword evidence="9" id="KW-0547">Nucleotide-binding</keyword>
<dbReference type="GO" id="GO:0050660">
    <property type="term" value="F:flavin adenine dinucleotide binding"/>
    <property type="evidence" value="ECO:0007669"/>
    <property type="project" value="TreeGrafter"/>
</dbReference>
<comment type="caution">
    <text evidence="15">The sequence shown here is derived from an EMBL/GenBank/DDBJ whole genome shotgun (WGS) entry which is preliminary data.</text>
</comment>
<evidence type="ECO:0000256" key="8">
    <source>
        <dbReference type="PIRSR" id="PIRSR000350-2"/>
    </source>
</evidence>
<dbReference type="PRINTS" id="PR00411">
    <property type="entry name" value="PNDRDTASEI"/>
</dbReference>
<evidence type="ECO:0000256" key="9">
    <source>
        <dbReference type="PIRSR" id="PIRSR000350-3"/>
    </source>
</evidence>
<dbReference type="GO" id="GO:0045252">
    <property type="term" value="C:oxoglutarate dehydrogenase complex"/>
    <property type="evidence" value="ECO:0007669"/>
    <property type="project" value="TreeGrafter"/>
</dbReference>
<dbReference type="InterPro" id="IPR004099">
    <property type="entry name" value="Pyr_nucl-diS_OxRdtase_dimer"/>
</dbReference>
<dbReference type="SUPFAM" id="SSF51905">
    <property type="entry name" value="FAD/NAD(P)-binding domain"/>
    <property type="match status" value="1"/>
</dbReference>
<feature type="binding site" evidence="9">
    <location>
        <position position="363"/>
    </location>
    <ligand>
        <name>FAD</name>
        <dbReference type="ChEBI" id="CHEBI:57692"/>
    </ligand>
</feature>
<feature type="binding site" evidence="9">
    <location>
        <position position="317"/>
    </location>
    <ligand>
        <name>NAD(+)</name>
        <dbReference type="ChEBI" id="CHEBI:57540"/>
    </ligand>
</feature>
<evidence type="ECO:0000256" key="11">
    <source>
        <dbReference type="RuleBase" id="RU003691"/>
    </source>
</evidence>
<dbReference type="PRINTS" id="PR00368">
    <property type="entry name" value="FADPNR"/>
</dbReference>
<keyword evidence="5 9" id="KW-0520">NAD</keyword>
<name>A0A524RNK6_9CHRO</name>
<keyword evidence="3 9" id="KW-0274">FAD</keyword>
<proteinExistence type="inferred from homology"/>
<keyword evidence="6" id="KW-1015">Disulfide bond</keyword>
<evidence type="ECO:0000313" key="15">
    <source>
        <dbReference type="EMBL" id="TGG92631.1"/>
    </source>
</evidence>
<dbReference type="GO" id="GO:0006103">
    <property type="term" value="P:2-oxoglutarate metabolic process"/>
    <property type="evidence" value="ECO:0007669"/>
    <property type="project" value="TreeGrafter"/>
</dbReference>
<accession>A0A524RNK6</accession>
<feature type="binding site" evidence="9">
    <location>
        <begin position="224"/>
        <end position="231"/>
    </location>
    <ligand>
        <name>NAD(+)</name>
        <dbReference type="ChEBI" id="CHEBI:57540"/>
    </ligand>
</feature>
<comment type="similarity">
    <text evidence="1 11">Belongs to the class-I pyridine nucleotide-disulfide oxidoreductase family.</text>
</comment>
<dbReference type="PROSITE" id="PS00076">
    <property type="entry name" value="PYRIDINE_REDOX_1"/>
    <property type="match status" value="1"/>
</dbReference>
<feature type="binding site" evidence="9">
    <location>
        <position position="158"/>
    </location>
    <ligand>
        <name>FAD</name>
        <dbReference type="ChEBI" id="CHEBI:57692"/>
    </ligand>
</feature>
<evidence type="ECO:0000313" key="16">
    <source>
        <dbReference type="Proteomes" id="UP000317990"/>
    </source>
</evidence>
<feature type="domain" description="FAD/NAD(P)-binding" evidence="14">
    <location>
        <begin position="46"/>
        <end position="378"/>
    </location>
</feature>
<evidence type="ECO:0000256" key="6">
    <source>
        <dbReference type="ARBA" id="ARBA00023157"/>
    </source>
</evidence>
<dbReference type="PANTHER" id="PTHR22912">
    <property type="entry name" value="DISULFIDE OXIDOREDUCTASE"/>
    <property type="match status" value="1"/>
</dbReference>
<keyword evidence="7 11" id="KW-0676">Redox-active center</keyword>
<dbReference type="EMBL" id="SRMO01000059">
    <property type="protein sequence ID" value="TGG92631.1"/>
    <property type="molecule type" value="Genomic_DNA"/>
</dbReference>
<dbReference type="FunFam" id="3.30.390.30:FF:000001">
    <property type="entry name" value="Dihydrolipoyl dehydrogenase"/>
    <property type="match status" value="1"/>
</dbReference>